<keyword evidence="2" id="KW-1185">Reference proteome</keyword>
<sequence>MVCQAESIRGIQLRHLENRIKARKFRNQKEYTIEMTWTRTTSNMDKGIENGIDLQLYLHFFFLWRTEYADPRESEEWLRKVLESNSLLVPQTSMHSFGGFSFSGIISFLLVPVKLVSDSPQWSSNARNVD</sequence>
<comment type="caution">
    <text evidence="1">The sequence shown here is derived from an EMBL/GenBank/DDBJ whole genome shotgun (WGS) entry which is preliminary data.</text>
</comment>
<evidence type="ECO:0000313" key="1">
    <source>
        <dbReference type="EMBL" id="KAK8564406.1"/>
    </source>
</evidence>
<proteinExistence type="predicted"/>
<protein>
    <submittedName>
        <fullName evidence="1">Uncharacterized protein</fullName>
    </submittedName>
</protein>
<evidence type="ECO:0000313" key="2">
    <source>
        <dbReference type="Proteomes" id="UP001472677"/>
    </source>
</evidence>
<reference evidence="1 2" key="1">
    <citation type="journal article" date="2024" name="G3 (Bethesda)">
        <title>Genome assembly of Hibiscus sabdariffa L. provides insights into metabolisms of medicinal natural products.</title>
        <authorList>
            <person name="Kim T."/>
        </authorList>
    </citation>
    <scope>NUCLEOTIDE SEQUENCE [LARGE SCALE GENOMIC DNA]</scope>
    <source>
        <strain evidence="1">TK-2024</strain>
        <tissue evidence="1">Old leaves</tissue>
    </source>
</reference>
<dbReference type="Proteomes" id="UP001472677">
    <property type="component" value="Unassembled WGS sequence"/>
</dbReference>
<organism evidence="1 2">
    <name type="scientific">Hibiscus sabdariffa</name>
    <name type="common">roselle</name>
    <dbReference type="NCBI Taxonomy" id="183260"/>
    <lineage>
        <taxon>Eukaryota</taxon>
        <taxon>Viridiplantae</taxon>
        <taxon>Streptophyta</taxon>
        <taxon>Embryophyta</taxon>
        <taxon>Tracheophyta</taxon>
        <taxon>Spermatophyta</taxon>
        <taxon>Magnoliopsida</taxon>
        <taxon>eudicotyledons</taxon>
        <taxon>Gunneridae</taxon>
        <taxon>Pentapetalae</taxon>
        <taxon>rosids</taxon>
        <taxon>malvids</taxon>
        <taxon>Malvales</taxon>
        <taxon>Malvaceae</taxon>
        <taxon>Malvoideae</taxon>
        <taxon>Hibiscus</taxon>
    </lineage>
</organism>
<dbReference type="EMBL" id="JBBPBM010000011">
    <property type="protein sequence ID" value="KAK8564406.1"/>
    <property type="molecule type" value="Genomic_DNA"/>
</dbReference>
<accession>A0ABR2EUX8</accession>
<gene>
    <name evidence="1" type="ORF">V6N12_036530</name>
</gene>
<name>A0ABR2EUX8_9ROSI</name>